<dbReference type="SUPFAM" id="SSF54001">
    <property type="entry name" value="Cysteine proteinases"/>
    <property type="match status" value="1"/>
</dbReference>
<evidence type="ECO:0000256" key="13">
    <source>
        <dbReference type="ARBA" id="ARBA00022807"/>
    </source>
</evidence>
<evidence type="ECO:0000256" key="2">
    <source>
        <dbReference type="ARBA" id="ARBA00004192"/>
    </source>
</evidence>
<evidence type="ECO:0000313" key="24">
    <source>
        <dbReference type="Proteomes" id="UP000394068"/>
    </source>
</evidence>
<feature type="active site" description="Proton acceptor" evidence="21">
    <location>
        <position position="375"/>
    </location>
</feature>
<evidence type="ECO:0000256" key="16">
    <source>
        <dbReference type="ARBA" id="ARBA00023200"/>
    </source>
</evidence>
<sequence length="433" mass="47282">MKALDGLIFKSGGVSNVLLGYKRIKLTYFMEVLIMNKKKLGIKLLSILTLSGFVLANPVFASENFGRNEQEAKDSAITFIQKTESIKAKAGGDVHNIKLDKVALNDQLSQSNMYVYNISTGGFVIVSADKRSPEILGYSTKGSFDANNKENIASFIESYAKQISENKKIDVTYNNTTDIKHPVVNSLLDAKGIHYNQGNPYNLLTPVIEKVAPGERSHVGQHSATGCVATATVQIMKYHNYPNKGLQDHTYTIKSGNPYFNHPKTLFAAISNREYNWNNILPAYSGSESDVQKNAISELMSDVGISVDMEYGPSSGSVGSPLVQRALKENFGYAQSVHEINRSLFSKEDWETQIDNELAQNRPVYYQGVGTEGGHAFVIDGADGNDFYHVNWGWGGVSDGFFRLDALNPSALGTGGGAGGFNEFQSAVVGIKP</sequence>
<comment type="subunit">
    <text evidence="5">Monomer.</text>
</comment>
<evidence type="ECO:0000256" key="10">
    <source>
        <dbReference type="ARBA" id="ARBA00022670"/>
    </source>
</evidence>
<dbReference type="EC" id="3.4.22.10" evidence="6"/>
<feature type="domain" description="Spi protease inhibitor" evidence="22">
    <location>
        <begin position="69"/>
        <end position="163"/>
    </location>
</feature>
<evidence type="ECO:0000256" key="8">
    <source>
        <dbReference type="ARBA" id="ARBA00022481"/>
    </source>
</evidence>
<evidence type="ECO:0000256" key="21">
    <source>
        <dbReference type="PIRSR" id="PIRSR600200-1"/>
    </source>
</evidence>
<keyword evidence="8" id="KW-0488">Methylation</keyword>
<dbReference type="InterPro" id="IPR044934">
    <property type="entry name" value="Streptopain_sf"/>
</dbReference>
<keyword evidence="10" id="KW-0645">Protease</keyword>
<dbReference type="InterPro" id="IPR000200">
    <property type="entry name" value="Peptidase_C10"/>
</dbReference>
<dbReference type="Pfam" id="PF13734">
    <property type="entry name" value="Inhibitor_I69"/>
    <property type="match status" value="1"/>
</dbReference>
<dbReference type="Pfam" id="PF01640">
    <property type="entry name" value="Peptidase_C10"/>
    <property type="match status" value="1"/>
</dbReference>
<dbReference type="GO" id="GO:0090729">
    <property type="term" value="F:toxin activity"/>
    <property type="evidence" value="ECO:0007669"/>
    <property type="project" value="UniProtKB-KW"/>
</dbReference>
<evidence type="ECO:0000259" key="22">
    <source>
        <dbReference type="Pfam" id="PF13734"/>
    </source>
</evidence>
<dbReference type="GO" id="GO:0005576">
    <property type="term" value="C:extracellular region"/>
    <property type="evidence" value="ECO:0007669"/>
    <property type="project" value="UniProtKB-SubCell"/>
</dbReference>
<keyword evidence="12 23" id="KW-0378">Hydrolase</keyword>
<keyword evidence="11" id="KW-0732">Signal</keyword>
<dbReference type="InterPro" id="IPR025896">
    <property type="entry name" value="Spi_Prtas-inh"/>
</dbReference>
<dbReference type="Gene3D" id="3.90.70.50">
    <property type="entry name" value="Peptidase C10, streptopain"/>
    <property type="match status" value="1"/>
</dbReference>
<gene>
    <name evidence="23" type="primary">speB_2</name>
    <name evidence="23" type="ORF">NCTC5386_00241</name>
</gene>
<dbReference type="Proteomes" id="UP000394068">
    <property type="component" value="Unassembled WGS sequence"/>
</dbReference>
<evidence type="ECO:0000256" key="4">
    <source>
        <dbReference type="ARBA" id="ARBA00009693"/>
    </source>
</evidence>
<keyword evidence="14" id="KW-0068">Autocatalytic cleavage</keyword>
<keyword evidence="16" id="KW-1035">Host cytoplasm</keyword>
<dbReference type="PRINTS" id="PR00797">
    <property type="entry name" value="STREPTOPAIN"/>
</dbReference>
<evidence type="ECO:0000256" key="1">
    <source>
        <dbReference type="ARBA" id="ARBA00001285"/>
    </source>
</evidence>
<evidence type="ECO:0000256" key="14">
    <source>
        <dbReference type="ARBA" id="ARBA00022813"/>
    </source>
</evidence>
<comment type="catalytic activity">
    <reaction evidence="1">
        <text>Preferential cleavage with hydrophobic residues at P2, P1 and P1'.</text>
        <dbReference type="EC" id="3.4.22.10"/>
    </reaction>
</comment>
<name>A0A4U9XJI9_9STRE</name>
<accession>A0A4U9XJI9</accession>
<dbReference type="AlphaFoldDB" id="A0A4U9XJI9"/>
<keyword evidence="13" id="KW-0788">Thiol protease</keyword>
<evidence type="ECO:0000256" key="18">
    <source>
        <dbReference type="ARBA" id="ARBA00030366"/>
    </source>
</evidence>
<evidence type="ECO:0000256" key="11">
    <source>
        <dbReference type="ARBA" id="ARBA00022729"/>
    </source>
</evidence>
<dbReference type="GO" id="GO:0006508">
    <property type="term" value="P:proteolysis"/>
    <property type="evidence" value="ECO:0007669"/>
    <property type="project" value="UniProtKB-KW"/>
</dbReference>
<evidence type="ECO:0000256" key="3">
    <source>
        <dbReference type="ARBA" id="ARBA00004613"/>
    </source>
</evidence>
<organism evidence="23 24">
    <name type="scientific">Streptococcus pseudoporcinus</name>
    <dbReference type="NCBI Taxonomy" id="361101"/>
    <lineage>
        <taxon>Bacteria</taxon>
        <taxon>Bacillati</taxon>
        <taxon>Bacillota</taxon>
        <taxon>Bacilli</taxon>
        <taxon>Lactobacillales</taxon>
        <taxon>Streptococcaceae</taxon>
        <taxon>Streptococcus</taxon>
    </lineage>
</organism>
<evidence type="ECO:0000256" key="6">
    <source>
        <dbReference type="ARBA" id="ARBA00012576"/>
    </source>
</evidence>
<evidence type="ECO:0000256" key="17">
    <source>
        <dbReference type="ARBA" id="ARBA00029717"/>
    </source>
</evidence>
<dbReference type="GO" id="GO:0008234">
    <property type="term" value="F:cysteine-type peptidase activity"/>
    <property type="evidence" value="ECO:0007669"/>
    <property type="project" value="UniProtKB-KW"/>
</dbReference>
<dbReference type="InterPro" id="IPR038765">
    <property type="entry name" value="Papain-like_cys_pep_sf"/>
</dbReference>
<evidence type="ECO:0000256" key="7">
    <source>
        <dbReference type="ARBA" id="ARBA00019136"/>
    </source>
</evidence>
<dbReference type="EMBL" id="CABEHT010000001">
    <property type="protein sequence ID" value="VTS12431.1"/>
    <property type="molecule type" value="Genomic_DNA"/>
</dbReference>
<evidence type="ECO:0000256" key="19">
    <source>
        <dbReference type="ARBA" id="ARBA00032428"/>
    </source>
</evidence>
<protein>
    <recommendedName>
        <fullName evidence="7">Streptopain</fullName>
        <ecNumber evidence="6">3.4.22.10</ecNumber>
    </recommendedName>
    <alternativeName>
        <fullName evidence="17">Exotoxin type B</fullName>
    </alternativeName>
    <alternativeName>
        <fullName evidence="19">SPE B</fullName>
    </alternativeName>
    <alternativeName>
        <fullName evidence="18">Streptococcus peptidase A</fullName>
    </alternativeName>
</protein>
<evidence type="ECO:0000256" key="20">
    <source>
        <dbReference type="ARBA" id="ARBA00034475"/>
    </source>
</evidence>
<comment type="subcellular location">
    <subcellularLocation>
        <location evidence="2">Host cytoplasm</location>
    </subcellularLocation>
    <subcellularLocation>
        <location evidence="20">Host extracellular space</location>
    </subcellularLocation>
    <subcellularLocation>
        <location evidence="3">Secreted</location>
    </subcellularLocation>
</comment>
<evidence type="ECO:0000313" key="23">
    <source>
        <dbReference type="EMBL" id="VTS12431.1"/>
    </source>
</evidence>
<evidence type="ECO:0000256" key="12">
    <source>
        <dbReference type="ARBA" id="ARBA00022801"/>
    </source>
</evidence>
<dbReference type="GO" id="GO:0030430">
    <property type="term" value="C:host cell cytoplasm"/>
    <property type="evidence" value="ECO:0007669"/>
    <property type="project" value="UniProtKB-SubCell"/>
</dbReference>
<proteinExistence type="inferred from homology"/>
<comment type="similarity">
    <text evidence="4">Belongs to the peptidase C10 family.</text>
</comment>
<evidence type="ECO:0000256" key="5">
    <source>
        <dbReference type="ARBA" id="ARBA00011245"/>
    </source>
</evidence>
<keyword evidence="9" id="KW-0800">Toxin</keyword>
<keyword evidence="15" id="KW-0865">Zymogen</keyword>
<reference evidence="23 24" key="1">
    <citation type="submission" date="2019-05" db="EMBL/GenBank/DDBJ databases">
        <authorList>
            <consortium name="Pathogen Informatics"/>
        </authorList>
    </citation>
    <scope>NUCLEOTIDE SEQUENCE [LARGE SCALE GENOMIC DNA]</scope>
    <source>
        <strain evidence="23 24">NCTC5386</strain>
    </source>
</reference>
<feature type="active site" description="Nucleophile" evidence="21">
    <location>
        <position position="227"/>
    </location>
</feature>
<evidence type="ECO:0000256" key="15">
    <source>
        <dbReference type="ARBA" id="ARBA00023145"/>
    </source>
</evidence>
<dbReference type="GO" id="GO:0043655">
    <property type="term" value="C:host extracellular space"/>
    <property type="evidence" value="ECO:0007669"/>
    <property type="project" value="UniProtKB-SubCell"/>
</dbReference>
<evidence type="ECO:0000256" key="9">
    <source>
        <dbReference type="ARBA" id="ARBA00022656"/>
    </source>
</evidence>